<sequence length="325" mass="36665">MNLITQFLVISTIIATVYSAAPLTLDDKIVNLQQILYKKPVINFTPNLFKQYVTSQPRNYSVLIMFTALDPSLKCQVCGQANDEFAILANSYRYLSVTEKKLFLGIVDYSSAPEIFQQMNLNSAPAFYHFPAKGARTKEDVMDINSQGFQAEKLARYIKQRTNIDVNILRPPNYGTPAMLAFFLLFACSVIYVRRDNLGFIYNKNVWGCICLTLVFAFMSGQMWNHIQGPPFIMNTRDGPGFISSSSRYQVIAETYIVAILYAAVAVGFIILNEAAAPRKTATNIPVNKNILALTGLFIVIVFFSLLLSVFKMKNRGYPYSFLFQ</sequence>
<protein>
    <submittedName>
        <fullName evidence="2">Magnesium transporter protein 1</fullName>
    </submittedName>
</protein>
<dbReference type="Proteomes" id="UP000095286">
    <property type="component" value="Unplaced"/>
</dbReference>
<reference evidence="2" key="1">
    <citation type="submission" date="2016-11" db="UniProtKB">
        <authorList>
            <consortium name="WormBaseParasite"/>
        </authorList>
    </citation>
    <scope>IDENTIFICATION</scope>
    <source>
        <strain evidence="2">KR3021</strain>
    </source>
</reference>
<dbReference type="WBParaSite" id="RSKR_0000729400.1">
    <property type="protein sequence ID" value="RSKR_0000729400.1"/>
    <property type="gene ID" value="RSKR_0000729400"/>
</dbReference>
<evidence type="ECO:0000313" key="2">
    <source>
        <dbReference type="WBParaSite" id="RSKR_0000729400.1"/>
    </source>
</evidence>
<name>A0AC35U474_9BILA</name>
<proteinExistence type="predicted"/>
<organism evidence="1 2">
    <name type="scientific">Rhabditophanes sp. KR3021</name>
    <dbReference type="NCBI Taxonomy" id="114890"/>
    <lineage>
        <taxon>Eukaryota</taxon>
        <taxon>Metazoa</taxon>
        <taxon>Ecdysozoa</taxon>
        <taxon>Nematoda</taxon>
        <taxon>Chromadorea</taxon>
        <taxon>Rhabditida</taxon>
        <taxon>Tylenchina</taxon>
        <taxon>Panagrolaimomorpha</taxon>
        <taxon>Strongyloidoidea</taxon>
        <taxon>Alloionematidae</taxon>
        <taxon>Rhabditophanes</taxon>
    </lineage>
</organism>
<accession>A0AC35U474</accession>
<evidence type="ECO:0000313" key="1">
    <source>
        <dbReference type="Proteomes" id="UP000095286"/>
    </source>
</evidence>